<evidence type="ECO:0000313" key="12">
    <source>
        <dbReference type="Proteomes" id="UP000239997"/>
    </source>
</evidence>
<dbReference type="EMBL" id="PVNA01000004">
    <property type="protein sequence ID" value="PRX13005.1"/>
    <property type="molecule type" value="Genomic_DNA"/>
</dbReference>
<dbReference type="InterPro" id="IPR026323">
    <property type="entry name" value="Exosortase-related_prot_XrtF"/>
</dbReference>
<dbReference type="GO" id="GO:0006508">
    <property type="term" value="P:proteolysis"/>
    <property type="evidence" value="ECO:0007669"/>
    <property type="project" value="UniProtKB-KW"/>
</dbReference>
<dbReference type="Proteomes" id="UP000028531">
    <property type="component" value="Unassembled WGS sequence"/>
</dbReference>
<keyword evidence="4 8" id="KW-0812">Transmembrane</keyword>
<evidence type="ECO:0000313" key="10">
    <source>
        <dbReference type="EMBL" id="PRX13005.1"/>
    </source>
</evidence>
<evidence type="ECO:0000256" key="3">
    <source>
        <dbReference type="ARBA" id="ARBA00022670"/>
    </source>
</evidence>
<feature type="transmembrane region" description="Helical" evidence="8">
    <location>
        <begin position="12"/>
        <end position="32"/>
    </location>
</feature>
<dbReference type="GO" id="GO:0005886">
    <property type="term" value="C:plasma membrane"/>
    <property type="evidence" value="ECO:0007669"/>
    <property type="project" value="UniProtKB-SubCell"/>
</dbReference>
<feature type="transmembrane region" description="Helical" evidence="8">
    <location>
        <begin position="154"/>
        <end position="172"/>
    </location>
</feature>
<accession>A0A084JYI5</accession>
<protein>
    <submittedName>
        <fullName evidence="10">Exosortase family protein XrtF</fullName>
    </submittedName>
    <submittedName>
        <fullName evidence="9">Molecular chaperone GroEL</fullName>
    </submittedName>
</protein>
<dbReference type="NCBIfam" id="TIGR04178">
    <property type="entry name" value="exo_archaeo"/>
    <property type="match status" value="1"/>
</dbReference>
<comment type="subcellular location">
    <subcellularLocation>
        <location evidence="1">Cell membrane</location>
        <topology evidence="1">Multi-pass membrane protein</topology>
    </subcellularLocation>
</comment>
<gene>
    <name evidence="9" type="ORF">IL45_02415</name>
    <name evidence="10" type="ORF">LY02_02062</name>
</gene>
<keyword evidence="12" id="KW-1185">Reference proteome</keyword>
<keyword evidence="2" id="KW-1003">Cell membrane</keyword>
<evidence type="ECO:0000313" key="11">
    <source>
        <dbReference type="Proteomes" id="UP000028531"/>
    </source>
</evidence>
<organism evidence="9 11">
    <name type="scientific">Nonlabens ulvanivorans</name>
    <name type="common">Persicivirga ulvanivorans</name>
    <dbReference type="NCBI Taxonomy" id="906888"/>
    <lineage>
        <taxon>Bacteria</taxon>
        <taxon>Pseudomonadati</taxon>
        <taxon>Bacteroidota</taxon>
        <taxon>Flavobacteriia</taxon>
        <taxon>Flavobacteriales</taxon>
        <taxon>Flavobacteriaceae</taxon>
        <taxon>Nonlabens</taxon>
    </lineage>
</organism>
<keyword evidence="7 8" id="KW-0472">Membrane</keyword>
<dbReference type="Pfam" id="PF09721">
    <property type="entry name" value="Exosortase_EpsH"/>
    <property type="match status" value="1"/>
</dbReference>
<evidence type="ECO:0000256" key="1">
    <source>
        <dbReference type="ARBA" id="ARBA00004651"/>
    </source>
</evidence>
<dbReference type="NCBIfam" id="TIGR04128">
    <property type="entry name" value="exoso_Fjoh_1448"/>
    <property type="match status" value="1"/>
</dbReference>
<dbReference type="AlphaFoldDB" id="A0A084JYI5"/>
<evidence type="ECO:0000256" key="5">
    <source>
        <dbReference type="ARBA" id="ARBA00022801"/>
    </source>
</evidence>
<comment type="caution">
    <text evidence="9">The sequence shown here is derived from an EMBL/GenBank/DDBJ whole genome shotgun (WGS) entry which is preliminary data.</text>
</comment>
<sequence length="178" mass="20625">MMSALRTYVPVFKFVATFGVIYIVLSLIYYLYLQQDYNSSNYPDPVTSQVSYQTQQLLNAIGYDAQISNVPHHPSVYMYLNKTVVYRVIEGCNAISVMILFVAFILAFAKAWKKTAFFILFGITFIYIVNLFRLVALAIIKNKYPQYDHISHDILFPAVIYGSVILLWLIWVKKLKHI</sequence>
<evidence type="ECO:0000256" key="7">
    <source>
        <dbReference type="ARBA" id="ARBA00023136"/>
    </source>
</evidence>
<evidence type="ECO:0000256" key="8">
    <source>
        <dbReference type="SAM" id="Phobius"/>
    </source>
</evidence>
<keyword evidence="5" id="KW-0378">Hydrolase</keyword>
<dbReference type="EMBL" id="JPJI01000023">
    <property type="protein sequence ID" value="KEZ94019.1"/>
    <property type="molecule type" value="Genomic_DNA"/>
</dbReference>
<feature type="transmembrane region" description="Helical" evidence="8">
    <location>
        <begin position="116"/>
        <end position="139"/>
    </location>
</feature>
<evidence type="ECO:0000256" key="4">
    <source>
        <dbReference type="ARBA" id="ARBA00022692"/>
    </source>
</evidence>
<evidence type="ECO:0000256" key="2">
    <source>
        <dbReference type="ARBA" id="ARBA00022475"/>
    </source>
</evidence>
<proteinExistence type="predicted"/>
<keyword evidence="6 8" id="KW-1133">Transmembrane helix</keyword>
<dbReference type="GO" id="GO:0008233">
    <property type="term" value="F:peptidase activity"/>
    <property type="evidence" value="ECO:0007669"/>
    <property type="project" value="UniProtKB-KW"/>
</dbReference>
<reference evidence="10 12" key="2">
    <citation type="submission" date="2018-03" db="EMBL/GenBank/DDBJ databases">
        <title>Genomic Encyclopedia of Archaeal and Bacterial Type Strains, Phase II (KMG-II): from individual species to whole genera.</title>
        <authorList>
            <person name="Goeker M."/>
        </authorList>
    </citation>
    <scope>NUCLEOTIDE SEQUENCE [LARGE SCALE GENOMIC DNA]</scope>
    <source>
        <strain evidence="10 12">DSM 22727</strain>
    </source>
</reference>
<dbReference type="OrthoDB" id="678161at2"/>
<dbReference type="Proteomes" id="UP000239997">
    <property type="component" value="Unassembled WGS sequence"/>
</dbReference>
<evidence type="ECO:0000256" key="6">
    <source>
        <dbReference type="ARBA" id="ARBA00022989"/>
    </source>
</evidence>
<evidence type="ECO:0000313" key="9">
    <source>
        <dbReference type="EMBL" id="KEZ94019.1"/>
    </source>
</evidence>
<name>A0A084JYI5_NONUL</name>
<reference evidence="9 11" key="1">
    <citation type="submission" date="2014-07" db="EMBL/GenBank/DDBJ databases">
        <title>Draft genome sequence of Nonlabens ulvanivorans, an ulvan degrading bacterium.</title>
        <authorList>
            <person name="Kopel M."/>
            <person name="Helbert W."/>
            <person name="Henrissat B."/>
            <person name="Doniger T."/>
            <person name="Banin E."/>
        </authorList>
    </citation>
    <scope>NUCLEOTIDE SEQUENCE [LARGE SCALE GENOMIC DNA]</scope>
    <source>
        <strain evidence="9 11">PLR</strain>
    </source>
</reference>
<keyword evidence="3" id="KW-0645">Protease</keyword>
<feature type="transmembrane region" description="Helical" evidence="8">
    <location>
        <begin position="84"/>
        <end position="109"/>
    </location>
</feature>
<dbReference type="InterPro" id="IPR026392">
    <property type="entry name" value="Exo/Archaeosortase_dom"/>
</dbReference>
<dbReference type="InterPro" id="IPR019127">
    <property type="entry name" value="Exosortase"/>
</dbReference>